<keyword evidence="3" id="KW-0132">Cell division</keyword>
<reference evidence="7" key="7">
    <citation type="submission" date="2023-01" db="EMBL/GenBank/DDBJ databases">
        <title>Human gut microbiome strain richness.</title>
        <authorList>
            <person name="Chen-Liaw A."/>
        </authorList>
    </citation>
    <scope>NUCLEOTIDE SEQUENCE</scope>
    <source>
        <strain evidence="7">1001283st1_D2_1001283B150209_150212</strain>
    </source>
</reference>
<evidence type="ECO:0000313" key="22">
    <source>
        <dbReference type="Proteomes" id="UP000245905"/>
    </source>
</evidence>
<dbReference type="Proteomes" id="UP001197847">
    <property type="component" value="Unassembled WGS sequence"/>
</dbReference>
<reference evidence="8 34" key="4">
    <citation type="journal article" date="2019" name="Nat. Med.">
        <title>A library of human gut bacterial isolates paired with longitudinal multiomics data enables mechanistic microbiome research.</title>
        <authorList>
            <person name="Poyet M."/>
            <person name="Groussin M."/>
            <person name="Gibbons S.M."/>
            <person name="Avila-Pacheco J."/>
            <person name="Jiang X."/>
            <person name="Kearney S.M."/>
            <person name="Perrotta A.R."/>
            <person name="Berdy B."/>
            <person name="Zhao S."/>
            <person name="Lieberman T.D."/>
            <person name="Swanson P.K."/>
            <person name="Smith M."/>
            <person name="Roesemann S."/>
            <person name="Alexander J.E."/>
            <person name="Rich S.A."/>
            <person name="Livny J."/>
            <person name="Vlamakis H."/>
            <person name="Clish C."/>
            <person name="Bullock K."/>
            <person name="Deik A."/>
            <person name="Scott J."/>
            <person name="Pierce K.A."/>
            <person name="Xavier R.J."/>
            <person name="Alm E.J."/>
        </authorList>
    </citation>
    <scope>NUCLEOTIDE SEQUENCE [LARGE SCALE GENOMIC DNA]</scope>
    <source>
        <strain evidence="8 34">BIOML-A11</strain>
    </source>
</reference>
<dbReference type="EMBL" id="CYYW01000001">
    <property type="protein sequence ID" value="CUN35244.1"/>
    <property type="molecule type" value="Genomic_DNA"/>
</dbReference>
<dbReference type="InterPro" id="IPR025501">
    <property type="entry name" value="MinD_FleN"/>
</dbReference>
<reference evidence="23 24" key="3">
    <citation type="submission" date="2018-08" db="EMBL/GenBank/DDBJ databases">
        <title>A genome reference for cultivated species of the human gut microbiota.</title>
        <authorList>
            <person name="Zou Y."/>
            <person name="Xue W."/>
            <person name="Luo G."/>
        </authorList>
    </citation>
    <scope>NUCLEOTIDE SEQUENCE [LARGE SCALE GENOMIC DNA]</scope>
    <source>
        <strain evidence="13 27">AF06-19</strain>
        <strain evidence="12 33">AF12-8</strain>
        <strain evidence="11 28">AF17-27</strain>
        <strain evidence="20 24">AF36-2BH</strain>
        <strain evidence="19 26">AM26-2LB</strain>
        <strain evidence="18 29">AM30-13AC</strain>
        <strain evidence="17 31">AM42-17AT</strain>
        <strain evidence="16 32">AM44-1AT</strain>
        <strain evidence="15 25">AM48-7</strain>
        <strain evidence="14 30">AM54-25XD</strain>
        <strain evidence="10 23">OM05-6AA</strain>
    </source>
</reference>
<dbReference type="EMBL" id="QSAZ01000002">
    <property type="protein sequence ID" value="RGW89000.1"/>
    <property type="molecule type" value="Genomic_DNA"/>
</dbReference>
<dbReference type="EMBL" id="JAJCJQ010000001">
    <property type="protein sequence ID" value="MCB6959484.1"/>
    <property type="molecule type" value="Genomic_DNA"/>
</dbReference>
<evidence type="ECO:0000313" key="31">
    <source>
        <dbReference type="Proteomes" id="UP000286220"/>
    </source>
</evidence>
<dbReference type="EMBL" id="QSUG01000001">
    <property type="protein sequence ID" value="RGN26517.1"/>
    <property type="molecule type" value="Genomic_DNA"/>
</dbReference>
<proteinExistence type="predicted"/>
<dbReference type="Proteomes" id="UP001197684">
    <property type="component" value="Unassembled WGS sequence"/>
</dbReference>
<dbReference type="Proteomes" id="UP000283501">
    <property type="component" value="Unassembled WGS sequence"/>
</dbReference>
<dbReference type="Proteomes" id="UP000285209">
    <property type="component" value="Unassembled WGS sequence"/>
</dbReference>
<sequence length="292" mass="32322">MDQAQQLRNVIKQRNQNYIEPARVITITSGKGGVGKSNTSVNLAVWLSRLGKRVIIFDADFGLANVEVMFGVIPKYTLADVIYENQTIKSIISNGPLGIDFISAGSSVVGLNNLNHKQIHFIVSAINELNSMYDFIIIDTGAGVSEQVMEFVAASNEIVLVTTPEPTSITDSYSLLKALYKRPDFDPSKVCIRVISNRAASKEDGSIVFNKINSVVMQFLNGSLEYLGYVPSDAMVEKAVRQQKILSIYDPTSKAARSFEEIAKRLLDNESAALDEKRTISHVFSNFFNRKQ</sequence>
<evidence type="ECO:0000313" key="5">
    <source>
        <dbReference type="EMBL" id="MCB6959484.1"/>
    </source>
</evidence>
<dbReference type="Pfam" id="PF10609">
    <property type="entry name" value="ParA"/>
    <property type="match status" value="1"/>
</dbReference>
<evidence type="ECO:0000313" key="15">
    <source>
        <dbReference type="EMBL" id="RGZ77011.1"/>
    </source>
</evidence>
<accession>A0A173W763</accession>
<dbReference type="Proteomes" id="UP000260970">
    <property type="component" value="Unassembled WGS sequence"/>
</dbReference>
<dbReference type="Proteomes" id="UP000283683">
    <property type="component" value="Unassembled WGS sequence"/>
</dbReference>
<evidence type="ECO:0000313" key="27">
    <source>
        <dbReference type="Proteomes" id="UP000283683"/>
    </source>
</evidence>
<dbReference type="PIRSF" id="PIRSF003092">
    <property type="entry name" value="MinD"/>
    <property type="match status" value="1"/>
</dbReference>
<dbReference type="Proteomes" id="UP000266698">
    <property type="component" value="Unassembled WGS sequence"/>
</dbReference>
<dbReference type="GO" id="GO:0005829">
    <property type="term" value="C:cytosol"/>
    <property type="evidence" value="ECO:0007669"/>
    <property type="project" value="TreeGrafter"/>
</dbReference>
<dbReference type="CDD" id="cd02038">
    <property type="entry name" value="FlhG-like"/>
    <property type="match status" value="1"/>
</dbReference>
<dbReference type="Proteomes" id="UP000286581">
    <property type="component" value="Unassembled WGS sequence"/>
</dbReference>
<dbReference type="EMBL" id="WKQP01000001">
    <property type="protein sequence ID" value="MSC58884.1"/>
    <property type="molecule type" value="Genomic_DNA"/>
</dbReference>
<dbReference type="RefSeq" id="WP_012742628.1">
    <property type="nucleotide sequence ID" value="NZ_CP092643.1"/>
</dbReference>
<dbReference type="Proteomes" id="UP000283765">
    <property type="component" value="Unassembled WGS sequence"/>
</dbReference>
<evidence type="ECO:0000313" key="3">
    <source>
        <dbReference type="EMBL" id="CUN35244.1"/>
    </source>
</evidence>
<reference evidence="3 21" key="2">
    <citation type="submission" date="2015-09" db="EMBL/GenBank/DDBJ databases">
        <authorList>
            <consortium name="Pathogen Informatics"/>
        </authorList>
    </citation>
    <scope>NUCLEOTIDE SEQUENCE [LARGE SCALE GENOMIC DNA]</scope>
    <source>
        <strain evidence="3 21">2789STDY5608860</strain>
    </source>
</reference>
<organism evidence="3 21">
    <name type="scientific">Agathobacter rectalis</name>
    <dbReference type="NCBI Taxonomy" id="39491"/>
    <lineage>
        <taxon>Bacteria</taxon>
        <taxon>Bacillati</taxon>
        <taxon>Bacillota</taxon>
        <taxon>Clostridia</taxon>
        <taxon>Lachnospirales</taxon>
        <taxon>Lachnospiraceae</taxon>
        <taxon>Agathobacter</taxon>
    </lineage>
</organism>
<evidence type="ECO:0000313" key="14">
    <source>
        <dbReference type="EMBL" id="RGZ20103.1"/>
    </source>
</evidence>
<dbReference type="AlphaFoldDB" id="A0A173W763"/>
<dbReference type="OMA" id="FMISYEK"/>
<dbReference type="Gene3D" id="3.40.50.300">
    <property type="entry name" value="P-loop containing nucleotide triphosphate hydrolases"/>
    <property type="match status" value="1"/>
</dbReference>
<dbReference type="EMBL" id="QSJS01000002">
    <property type="protein sequence ID" value="RHD97564.1"/>
    <property type="molecule type" value="Genomic_DNA"/>
</dbReference>
<dbReference type="EMBL" id="QSDV01000001">
    <property type="protein sequence ID" value="RGZ20103.1"/>
    <property type="molecule type" value="Genomic_DNA"/>
</dbReference>
<evidence type="ECO:0000313" key="4">
    <source>
        <dbReference type="EMBL" id="MCB6938138.1"/>
    </source>
</evidence>
<evidence type="ECO:0000256" key="1">
    <source>
        <dbReference type="ARBA" id="ARBA00022741"/>
    </source>
</evidence>
<dbReference type="Proteomes" id="UP000479563">
    <property type="component" value="Unassembled WGS sequence"/>
</dbReference>
<dbReference type="GO" id="GO:0009898">
    <property type="term" value="C:cytoplasmic side of plasma membrane"/>
    <property type="evidence" value="ECO:0007669"/>
    <property type="project" value="TreeGrafter"/>
</dbReference>
<evidence type="ECO:0000256" key="2">
    <source>
        <dbReference type="ARBA" id="ARBA00022840"/>
    </source>
</evidence>
<evidence type="ECO:0000313" key="10">
    <source>
        <dbReference type="EMBL" id="RGN26517.1"/>
    </source>
</evidence>
<dbReference type="EMBL" id="QSFZ01000003">
    <property type="protein sequence ID" value="RHA93527.1"/>
    <property type="molecule type" value="Genomic_DNA"/>
</dbReference>
<evidence type="ECO:0000313" key="30">
    <source>
        <dbReference type="Proteomes" id="UP000285209"/>
    </source>
</evidence>
<dbReference type="Proteomes" id="UP000284835">
    <property type="component" value="Unassembled WGS sequence"/>
</dbReference>
<dbReference type="InterPro" id="IPR033875">
    <property type="entry name" value="FlhG"/>
</dbReference>
<evidence type="ECO:0000313" key="20">
    <source>
        <dbReference type="EMBL" id="RHL83148.1"/>
    </source>
</evidence>
<evidence type="ECO:0000313" key="11">
    <source>
        <dbReference type="EMBL" id="RGU29338.1"/>
    </source>
</evidence>
<evidence type="ECO:0000313" key="26">
    <source>
        <dbReference type="Proteomes" id="UP000283501"/>
    </source>
</evidence>
<reference evidence="4" key="5">
    <citation type="submission" date="2021-10" db="EMBL/GenBank/DDBJ databases">
        <title>Collection of gut derived symbiotic bacterial strains cultured from healthy donors.</title>
        <authorList>
            <person name="Lin H."/>
            <person name="Littmann E."/>
            <person name="Kohout C."/>
            <person name="Pamer E.G."/>
        </authorList>
    </citation>
    <scope>NUCLEOTIDE SEQUENCE</scope>
    <source>
        <strain evidence="5">DFI.7.28A</strain>
        <strain evidence="4">DFI.9.42</strain>
    </source>
</reference>
<evidence type="ECO:0000313" key="9">
    <source>
        <dbReference type="EMBL" id="PWE84766.1"/>
    </source>
</evidence>
<dbReference type="EMBL" id="QSEN01000001">
    <property type="protein sequence ID" value="RGZ77011.1"/>
    <property type="molecule type" value="Genomic_DNA"/>
</dbReference>
<dbReference type="GO" id="GO:0051782">
    <property type="term" value="P:negative regulation of cell division"/>
    <property type="evidence" value="ECO:0007669"/>
    <property type="project" value="TreeGrafter"/>
</dbReference>
<evidence type="ECO:0000313" key="23">
    <source>
        <dbReference type="Proteomes" id="UP000260970"/>
    </source>
</evidence>
<gene>
    <name evidence="3" type="primary">ylxH_1</name>
    <name evidence="20" type="ORF">DW001_00255</name>
    <name evidence="19" type="ORF">DW703_00065</name>
    <name evidence="18" type="ORF">DW775_02830</name>
    <name evidence="17" type="ORF">DW912_04335</name>
    <name evidence="16" type="ORF">DW948_00995</name>
    <name evidence="15" type="ORF">DW975_01330</name>
    <name evidence="13" type="ORF">DWV45_02340</name>
    <name evidence="12" type="ORF">DWV78_00505</name>
    <name evidence="11" type="ORF">DWW89_00910</name>
    <name evidence="14" type="ORF">DXA03_00940</name>
    <name evidence="10" type="ORF">DXB72_00880</name>
    <name evidence="3" type="ORF">ERS852417_00062</name>
    <name evidence="8" type="ORF">GKE07_01350</name>
    <name evidence="9" type="ORF">LD38_01440</name>
    <name evidence="4" type="ORF">LIZ56_06880</name>
    <name evidence="5" type="ORF">LIZ82_01045</name>
    <name evidence="6" type="ORF">LK487_01115</name>
    <name evidence="7" type="ORF">PNE45_01660</name>
</gene>
<dbReference type="Proteomes" id="UP001197741">
    <property type="component" value="Unassembled WGS sequence"/>
</dbReference>
<dbReference type="PANTHER" id="PTHR43384">
    <property type="entry name" value="SEPTUM SITE-DETERMINING PROTEIN MIND HOMOLOG, CHLOROPLASTIC-RELATED"/>
    <property type="match status" value="1"/>
</dbReference>
<dbReference type="EMBL" id="QSKY01000001">
    <property type="protein sequence ID" value="RHF08358.1"/>
    <property type="molecule type" value="Genomic_DNA"/>
</dbReference>
<dbReference type="Proteomes" id="UP000283431">
    <property type="component" value="Unassembled WGS sequence"/>
</dbReference>
<dbReference type="PANTHER" id="PTHR43384:SF4">
    <property type="entry name" value="CELLULOSE BIOSYNTHESIS PROTEIN BCSQ-RELATED"/>
    <property type="match status" value="1"/>
</dbReference>
<evidence type="ECO:0000313" key="29">
    <source>
        <dbReference type="Proteomes" id="UP000284835"/>
    </source>
</evidence>
<evidence type="ECO:0000313" key="18">
    <source>
        <dbReference type="EMBL" id="RHD97564.1"/>
    </source>
</evidence>
<dbReference type="GO" id="GO:0005524">
    <property type="term" value="F:ATP binding"/>
    <property type="evidence" value="ECO:0007669"/>
    <property type="project" value="UniProtKB-KW"/>
</dbReference>
<dbReference type="Proteomes" id="UP001212823">
    <property type="component" value="Unassembled WGS sequence"/>
</dbReference>
<reference evidence="6" key="6">
    <citation type="submission" date="2021-10" db="EMBL/GenBank/DDBJ databases">
        <title>Collection of gut derived symbiotic bacterial strains cultured from healthy donors.</title>
        <authorList>
            <person name="Lin H."/>
            <person name="Littmann E."/>
            <person name="Claire K."/>
            <person name="Pamer E."/>
        </authorList>
    </citation>
    <scope>NUCLEOTIDE SEQUENCE</scope>
    <source>
        <strain evidence="6">MSK.22.92</strain>
    </source>
</reference>
<dbReference type="Proteomes" id="UP000095384">
    <property type="component" value="Unassembled WGS sequence"/>
</dbReference>
<dbReference type="Proteomes" id="UP000245905">
    <property type="component" value="Unassembled WGS sequence"/>
</dbReference>
<dbReference type="EMBL" id="JAJCJK010000008">
    <property type="protein sequence ID" value="MCB6938138.1"/>
    <property type="molecule type" value="Genomic_DNA"/>
</dbReference>
<keyword evidence="1" id="KW-0547">Nucleotide-binding</keyword>
<dbReference type="InterPro" id="IPR050625">
    <property type="entry name" value="ParA/MinD_ATPase"/>
</dbReference>
<evidence type="ECO:0000313" key="32">
    <source>
        <dbReference type="Proteomes" id="UP000286341"/>
    </source>
</evidence>
<evidence type="ECO:0000313" key="17">
    <source>
        <dbReference type="EMBL" id="RHA93527.1"/>
    </source>
</evidence>
<evidence type="ECO:0000313" key="21">
    <source>
        <dbReference type="Proteomes" id="UP000095384"/>
    </source>
</evidence>
<dbReference type="SUPFAM" id="SSF52540">
    <property type="entry name" value="P-loop containing nucleoside triphosphate hydrolases"/>
    <property type="match status" value="1"/>
</dbReference>
<evidence type="ECO:0000313" key="34">
    <source>
        <dbReference type="Proteomes" id="UP000479563"/>
    </source>
</evidence>
<dbReference type="InterPro" id="IPR027417">
    <property type="entry name" value="P-loop_NTPase"/>
</dbReference>
<evidence type="ECO:0000313" key="24">
    <source>
        <dbReference type="Proteomes" id="UP000266698"/>
    </source>
</evidence>
<dbReference type="InterPro" id="IPR033756">
    <property type="entry name" value="YlxH/NBP35"/>
</dbReference>
<dbReference type="Proteomes" id="UP000286220">
    <property type="component" value="Unassembled WGS sequence"/>
</dbReference>
<keyword evidence="3" id="KW-0131">Cell cycle</keyword>
<dbReference type="EMBL" id="QSFB01000001">
    <property type="protein sequence ID" value="RHA16530.1"/>
    <property type="molecule type" value="Genomic_DNA"/>
</dbReference>
<dbReference type="EMBL" id="QRPB01000001">
    <property type="protein sequence ID" value="RHL83148.1"/>
    <property type="molecule type" value="Genomic_DNA"/>
</dbReference>
<protein>
    <submittedName>
        <fullName evidence="9">ATPase involved in chromosome partitioning</fullName>
    </submittedName>
    <submittedName>
        <fullName evidence="3">Cell division inhibitor MinD</fullName>
    </submittedName>
    <submittedName>
        <fullName evidence="4">MinD/ParA family protein</fullName>
    </submittedName>
    <submittedName>
        <fullName evidence="8">P-loop NTPase</fullName>
    </submittedName>
</protein>
<dbReference type="GO" id="GO:0051301">
    <property type="term" value="P:cell division"/>
    <property type="evidence" value="ECO:0007669"/>
    <property type="project" value="UniProtKB-KW"/>
</dbReference>
<evidence type="ECO:0000313" key="28">
    <source>
        <dbReference type="Proteomes" id="UP000283765"/>
    </source>
</evidence>
<keyword evidence="2" id="KW-0067">ATP-binding</keyword>
<evidence type="ECO:0000313" key="19">
    <source>
        <dbReference type="EMBL" id="RHF08358.1"/>
    </source>
</evidence>
<name>A0A173W763_9FIRM</name>
<dbReference type="EMBL" id="QSAE01000001">
    <property type="protein sequence ID" value="RGW41683.1"/>
    <property type="molecule type" value="Genomic_DNA"/>
</dbReference>
<dbReference type="GO" id="GO:0016887">
    <property type="term" value="F:ATP hydrolysis activity"/>
    <property type="evidence" value="ECO:0007669"/>
    <property type="project" value="TreeGrafter"/>
</dbReference>
<dbReference type="EMBL" id="QRXR01000001">
    <property type="protein sequence ID" value="RGU29338.1"/>
    <property type="molecule type" value="Genomic_DNA"/>
</dbReference>
<evidence type="ECO:0000313" key="6">
    <source>
        <dbReference type="EMBL" id="MCC2745645.1"/>
    </source>
</evidence>
<dbReference type="EMBL" id="JRFS01000002">
    <property type="protein sequence ID" value="PWE84766.1"/>
    <property type="molecule type" value="Genomic_DNA"/>
</dbReference>
<dbReference type="EMBL" id="JAJFBX010000001">
    <property type="protein sequence ID" value="MCC2745645.1"/>
    <property type="molecule type" value="Genomic_DNA"/>
</dbReference>
<evidence type="ECO:0000313" key="13">
    <source>
        <dbReference type="EMBL" id="RGW89000.1"/>
    </source>
</evidence>
<evidence type="ECO:0000313" key="12">
    <source>
        <dbReference type="EMBL" id="RGW41683.1"/>
    </source>
</evidence>
<evidence type="ECO:0000313" key="16">
    <source>
        <dbReference type="EMBL" id="RHA16530.1"/>
    </source>
</evidence>
<evidence type="ECO:0000313" key="7">
    <source>
        <dbReference type="EMBL" id="MDB8016743.1"/>
    </source>
</evidence>
<evidence type="ECO:0000313" key="8">
    <source>
        <dbReference type="EMBL" id="MSC58884.1"/>
    </source>
</evidence>
<reference evidence="9 22" key="1">
    <citation type="submission" date="2014-09" db="EMBL/GenBank/DDBJ databases">
        <title>Butyrate-producing bacteria isolated from human gut.</title>
        <authorList>
            <person name="Zhang Q."/>
            <person name="Zhao L."/>
        </authorList>
    </citation>
    <scope>NUCLEOTIDE SEQUENCE [LARGE SCALE GENOMIC DNA]</scope>
    <source>
        <strain evidence="9 22">R22</strain>
    </source>
</reference>
<evidence type="ECO:0000313" key="25">
    <source>
        <dbReference type="Proteomes" id="UP000283431"/>
    </source>
</evidence>
<dbReference type="GeneID" id="86988584"/>
<evidence type="ECO:0000313" key="33">
    <source>
        <dbReference type="Proteomes" id="UP000286581"/>
    </source>
</evidence>
<dbReference type="EMBL" id="JAQLYE010000002">
    <property type="protein sequence ID" value="MDB8016743.1"/>
    <property type="molecule type" value="Genomic_DNA"/>
</dbReference>
<dbReference type="Proteomes" id="UP000286341">
    <property type="component" value="Unassembled WGS sequence"/>
</dbReference>